<accession>A0AAW0HIT5</accession>
<dbReference type="InterPro" id="IPR052039">
    <property type="entry name" value="Caspase-related_regulators"/>
</dbReference>
<protein>
    <recommendedName>
        <fullName evidence="2">Caspase family p20 domain-containing protein</fullName>
    </recommendedName>
</protein>
<gene>
    <name evidence="3" type="ORF">U0070_005984</name>
</gene>
<organism evidence="3 4">
    <name type="scientific">Myodes glareolus</name>
    <name type="common">Bank vole</name>
    <name type="synonym">Clethrionomys glareolus</name>
    <dbReference type="NCBI Taxonomy" id="447135"/>
    <lineage>
        <taxon>Eukaryota</taxon>
        <taxon>Metazoa</taxon>
        <taxon>Chordata</taxon>
        <taxon>Craniata</taxon>
        <taxon>Vertebrata</taxon>
        <taxon>Euteleostomi</taxon>
        <taxon>Mammalia</taxon>
        <taxon>Eutheria</taxon>
        <taxon>Euarchontoglires</taxon>
        <taxon>Glires</taxon>
        <taxon>Rodentia</taxon>
        <taxon>Myomorpha</taxon>
        <taxon>Muroidea</taxon>
        <taxon>Cricetidae</taxon>
        <taxon>Arvicolinae</taxon>
        <taxon>Myodes</taxon>
    </lineage>
</organism>
<reference evidence="3 4" key="1">
    <citation type="journal article" date="2023" name="bioRxiv">
        <title>Conserved and derived expression patterns and positive selection on dental genes reveal complex evolutionary context of ever-growing rodent molars.</title>
        <authorList>
            <person name="Calamari Z.T."/>
            <person name="Song A."/>
            <person name="Cohen E."/>
            <person name="Akter M."/>
            <person name="Roy R.D."/>
            <person name="Hallikas O."/>
            <person name="Christensen M.M."/>
            <person name="Li P."/>
            <person name="Marangoni P."/>
            <person name="Jernvall J."/>
            <person name="Klein O.D."/>
        </authorList>
    </citation>
    <scope>NUCLEOTIDE SEQUENCE [LARGE SCALE GENOMIC DNA]</scope>
    <source>
        <strain evidence="3">V071</strain>
    </source>
</reference>
<dbReference type="AlphaFoldDB" id="A0AAW0HIT5"/>
<feature type="non-terminal residue" evidence="3">
    <location>
        <position position="1"/>
    </location>
</feature>
<feature type="chain" id="PRO_5043373448" description="Caspase family p20 domain-containing protein" evidence="1">
    <location>
        <begin position="27"/>
        <end position="505"/>
    </location>
</feature>
<dbReference type="InterPro" id="IPR011600">
    <property type="entry name" value="Pept_C14_caspase"/>
</dbReference>
<keyword evidence="1" id="KW-0732">Signal</keyword>
<evidence type="ECO:0000259" key="2">
    <source>
        <dbReference type="PROSITE" id="PS50208"/>
    </source>
</evidence>
<dbReference type="GO" id="GO:0004197">
    <property type="term" value="F:cysteine-type endopeptidase activity"/>
    <property type="evidence" value="ECO:0007669"/>
    <property type="project" value="InterPro"/>
</dbReference>
<keyword evidence="4" id="KW-1185">Reference proteome</keyword>
<feature type="non-terminal residue" evidence="3">
    <location>
        <position position="505"/>
    </location>
</feature>
<dbReference type="GO" id="GO:0006508">
    <property type="term" value="P:proteolysis"/>
    <property type="evidence" value="ECO:0007669"/>
    <property type="project" value="InterPro"/>
</dbReference>
<sequence length="505" mass="54936">GKYRVQGSRVALILSSSGVSVAAAAALDGVFQALGFENCEKRKVSVQRFHEELSLFREQLDIQRGAVGCALVVLMAPSGQLRQPQLLVQELSRCGALQGCPKIFLLLSSGLKAAWEPEAFLTSLGEICNQRPHWSLLQLLTESDSRPSAQYDLSGTRAALLLAVIQDRLGAQHDVAALVDLCQALDFKVTLRIDPTAQAFREELAQFREKLDTYKSPVSCALLALMAHGGPQGQLLGVDGQEVQSEMLVQELNCCQALHGRPKGTGTLVWGQELSHGTGAGCEHPQASPPRQMFSRFMLMPQGALAKQTSSLSTQLLRVRSPWLLLDLASCPETWSDFDISRSRCTSPAAVKPSPPHSVLFIVTVTMASFCQVITIPNTCVGSSRTEQVRWPQDPDQCLIPSKSTVNVCSTFILPQYSRNISNFSLMQESLALLKADTQNTLCLPASRVGMQEGRSPRLTDSLASLPDIGCVAYRDEEKGSDFVQTLVEVMRANPGGDLIELLTE</sequence>
<proteinExistence type="predicted"/>
<dbReference type="PROSITE" id="PS50208">
    <property type="entry name" value="CASPASE_P20"/>
    <property type="match status" value="1"/>
</dbReference>
<dbReference type="InterPro" id="IPR001309">
    <property type="entry name" value="Pept_C14_p20"/>
</dbReference>
<evidence type="ECO:0000256" key="1">
    <source>
        <dbReference type="SAM" id="SignalP"/>
    </source>
</evidence>
<feature type="signal peptide" evidence="1">
    <location>
        <begin position="1"/>
        <end position="26"/>
    </location>
</feature>
<name>A0AAW0HIT5_MYOGA</name>
<dbReference type="Pfam" id="PF00656">
    <property type="entry name" value="Peptidase_C14"/>
    <property type="match status" value="1"/>
</dbReference>
<dbReference type="PANTHER" id="PTHR22576">
    <property type="entry name" value="MUCOSA ASSOCIATED LYMPHOID TISSUE LYMPHOMA TRANSLOCATION PROTEIN 1/PARACASPASE"/>
    <property type="match status" value="1"/>
</dbReference>
<comment type="caution">
    <text evidence="3">The sequence shown here is derived from an EMBL/GenBank/DDBJ whole genome shotgun (WGS) entry which is preliminary data.</text>
</comment>
<dbReference type="SUPFAM" id="SSF52129">
    <property type="entry name" value="Caspase-like"/>
    <property type="match status" value="3"/>
</dbReference>
<dbReference type="EMBL" id="JBBHLL010000483">
    <property type="protein sequence ID" value="KAK7801997.1"/>
    <property type="molecule type" value="Genomic_DNA"/>
</dbReference>
<dbReference type="Proteomes" id="UP001488838">
    <property type="component" value="Unassembled WGS sequence"/>
</dbReference>
<evidence type="ECO:0000313" key="3">
    <source>
        <dbReference type="EMBL" id="KAK7801997.1"/>
    </source>
</evidence>
<dbReference type="PANTHER" id="PTHR22576:SF41">
    <property type="entry name" value="CASPASE 14, APOPTOSIS-RELATED CYSTEINE PEPTIDASE"/>
    <property type="match status" value="1"/>
</dbReference>
<dbReference type="InterPro" id="IPR029030">
    <property type="entry name" value="Caspase-like_dom_sf"/>
</dbReference>
<dbReference type="Gene3D" id="3.40.50.1460">
    <property type="match status" value="1"/>
</dbReference>
<feature type="domain" description="Caspase family p20" evidence="2">
    <location>
        <begin position="165"/>
        <end position="263"/>
    </location>
</feature>
<evidence type="ECO:0000313" key="4">
    <source>
        <dbReference type="Proteomes" id="UP001488838"/>
    </source>
</evidence>
<dbReference type="Gene3D" id="3.30.70.1470">
    <property type="entry name" value="Caspase-like"/>
    <property type="match status" value="1"/>
</dbReference>